<keyword evidence="2" id="KW-1185">Reference proteome</keyword>
<dbReference type="AlphaFoldDB" id="A0A0S4KPN4"/>
<accession>A0A0S4KPN4</accession>
<dbReference type="STRING" id="1715989.NITINOP_0333"/>
<dbReference type="KEGG" id="nio:NITINOP_0333"/>
<dbReference type="SUPFAM" id="SSF57903">
    <property type="entry name" value="FYVE/PHD zinc finger"/>
    <property type="match status" value="1"/>
</dbReference>
<organism evidence="1 2">
    <name type="scientific">Candidatus Nitrospira inopinata</name>
    <dbReference type="NCBI Taxonomy" id="1715989"/>
    <lineage>
        <taxon>Bacteria</taxon>
        <taxon>Pseudomonadati</taxon>
        <taxon>Nitrospirota</taxon>
        <taxon>Nitrospiria</taxon>
        <taxon>Nitrospirales</taxon>
        <taxon>Nitrospiraceae</taxon>
        <taxon>Nitrospira</taxon>
    </lineage>
</organism>
<protein>
    <submittedName>
        <fullName evidence="1">Uncharacterized protein</fullName>
    </submittedName>
</protein>
<proteinExistence type="predicted"/>
<dbReference type="RefSeq" id="WP_158023125.1">
    <property type="nucleotide sequence ID" value="NZ_LN885086.1"/>
</dbReference>
<sequence>MSIRKAGGEWEPMLLPVEPRHCKVCKQGLYRDTTLFRGGWSRCTVCDEFVHYSCLASGKVSFLKARPRVCKACRTAQEGAAVPSSAKGSDIPAAVGS</sequence>
<dbReference type="EMBL" id="LN885086">
    <property type="protein sequence ID" value="CUQ65309.1"/>
    <property type="molecule type" value="Genomic_DNA"/>
</dbReference>
<dbReference type="Proteomes" id="UP000066284">
    <property type="component" value="Chromosome 1"/>
</dbReference>
<reference evidence="2" key="1">
    <citation type="submission" date="2015-09" db="EMBL/GenBank/DDBJ databases">
        <authorList>
            <person name="Daims H."/>
        </authorList>
    </citation>
    <scope>NUCLEOTIDE SEQUENCE [LARGE SCALE GENOMIC DNA]</scope>
</reference>
<name>A0A0S4KPN4_9BACT</name>
<dbReference type="InterPro" id="IPR011011">
    <property type="entry name" value="Znf_FYVE_PHD"/>
</dbReference>
<gene>
    <name evidence="1" type="ORF">NITINOP_0333</name>
</gene>
<evidence type="ECO:0000313" key="2">
    <source>
        <dbReference type="Proteomes" id="UP000066284"/>
    </source>
</evidence>
<dbReference type="OrthoDB" id="9796118at2"/>
<evidence type="ECO:0000313" key="1">
    <source>
        <dbReference type="EMBL" id="CUQ65309.1"/>
    </source>
</evidence>